<dbReference type="AlphaFoldDB" id="A0A6A6Y2H1"/>
<reference evidence="3" key="3">
    <citation type="submission" date="2025-04" db="UniProtKB">
        <authorList>
            <consortium name="RefSeq"/>
        </authorList>
    </citation>
    <scope>IDENTIFICATION</scope>
    <source>
        <strain evidence="3">CBS 304.34</strain>
    </source>
</reference>
<gene>
    <name evidence="1 3" type="ORF">BDZ99DRAFT_527447</name>
</gene>
<evidence type="ECO:0000313" key="3">
    <source>
        <dbReference type="RefSeq" id="XP_033569379.1"/>
    </source>
</evidence>
<proteinExistence type="predicted"/>
<protein>
    <submittedName>
        <fullName evidence="1 3">Uncharacterized protein</fullName>
    </submittedName>
</protein>
<dbReference type="Proteomes" id="UP000504636">
    <property type="component" value="Unplaced"/>
</dbReference>
<keyword evidence="2" id="KW-1185">Reference proteome</keyword>
<evidence type="ECO:0000313" key="2">
    <source>
        <dbReference type="Proteomes" id="UP000504636"/>
    </source>
</evidence>
<reference evidence="3" key="2">
    <citation type="submission" date="2020-04" db="EMBL/GenBank/DDBJ databases">
        <authorList>
            <consortium name="NCBI Genome Project"/>
        </authorList>
    </citation>
    <scope>NUCLEOTIDE SEQUENCE</scope>
    <source>
        <strain evidence="3">CBS 304.34</strain>
    </source>
</reference>
<sequence>MGVCGWGGQPALGVQPPKSLQARWIAGPCSWTPLFLARSLRCVAGAEWLRLARNPVPSLCSSCRCLGPAMRVQTPALGAHPEAPPRLGGGRRACDSWRRRRRHGSGVLTSRRPWQARQAWQAAVRGLPRWGRQGASSGPTWTAPHAQPAAHHEAFWGEPAASQHGQQRSLLGLLETRPLGRPVRSVARGPIPLCHITGPTLLLMVRGLGSFSSLAVPPQRSTQRAPWMPFDGPPRLQPAVTAAAPDDSRCRHWPLAIPSGRVIQDNTAKSAVLLQQPDAARRSPRMNSSVPLGLSSPCLHPVFTSAQFRARPALHQPEMAAPRTPLRRPT</sequence>
<evidence type="ECO:0000313" key="1">
    <source>
        <dbReference type="EMBL" id="KAF2802415.1"/>
    </source>
</evidence>
<name>A0A6A6Y2H1_9PEZI</name>
<organism evidence="1">
    <name type="scientific">Mytilinidion resinicola</name>
    <dbReference type="NCBI Taxonomy" id="574789"/>
    <lineage>
        <taxon>Eukaryota</taxon>
        <taxon>Fungi</taxon>
        <taxon>Dikarya</taxon>
        <taxon>Ascomycota</taxon>
        <taxon>Pezizomycotina</taxon>
        <taxon>Dothideomycetes</taxon>
        <taxon>Pleosporomycetidae</taxon>
        <taxon>Mytilinidiales</taxon>
        <taxon>Mytilinidiaceae</taxon>
        <taxon>Mytilinidion</taxon>
    </lineage>
</organism>
<accession>A0A6A6Y2H1</accession>
<dbReference type="EMBL" id="MU003723">
    <property type="protein sequence ID" value="KAF2802415.1"/>
    <property type="molecule type" value="Genomic_DNA"/>
</dbReference>
<reference evidence="1 3" key="1">
    <citation type="journal article" date="2020" name="Stud. Mycol.">
        <title>101 Dothideomycetes genomes: a test case for predicting lifestyles and emergence of pathogens.</title>
        <authorList>
            <person name="Haridas S."/>
            <person name="Albert R."/>
            <person name="Binder M."/>
            <person name="Bloem J."/>
            <person name="Labutti K."/>
            <person name="Salamov A."/>
            <person name="Andreopoulos B."/>
            <person name="Baker S."/>
            <person name="Barry K."/>
            <person name="Bills G."/>
            <person name="Bluhm B."/>
            <person name="Cannon C."/>
            <person name="Castanera R."/>
            <person name="Culley D."/>
            <person name="Daum C."/>
            <person name="Ezra D."/>
            <person name="Gonzalez J."/>
            <person name="Henrissat B."/>
            <person name="Kuo A."/>
            <person name="Liang C."/>
            <person name="Lipzen A."/>
            <person name="Lutzoni F."/>
            <person name="Magnuson J."/>
            <person name="Mondo S."/>
            <person name="Nolan M."/>
            <person name="Ohm R."/>
            <person name="Pangilinan J."/>
            <person name="Park H.-J."/>
            <person name="Ramirez L."/>
            <person name="Alfaro M."/>
            <person name="Sun H."/>
            <person name="Tritt A."/>
            <person name="Yoshinaga Y."/>
            <person name="Zwiers L.-H."/>
            <person name="Turgeon B."/>
            <person name="Goodwin S."/>
            <person name="Spatafora J."/>
            <person name="Crous P."/>
            <person name="Grigoriev I."/>
        </authorList>
    </citation>
    <scope>NUCLEOTIDE SEQUENCE</scope>
    <source>
        <strain evidence="1 3">CBS 304.34</strain>
    </source>
</reference>
<dbReference type="RefSeq" id="XP_033569379.1">
    <property type="nucleotide sequence ID" value="XM_033726260.1"/>
</dbReference>
<dbReference type="GeneID" id="54467153"/>